<accession>A0AAD6ZLC2</accession>
<name>A0AAD6ZLC2_9AGAR</name>
<dbReference type="AlphaFoldDB" id="A0AAD6ZLC2"/>
<organism evidence="1 2">
    <name type="scientific">Mycena albidolilacea</name>
    <dbReference type="NCBI Taxonomy" id="1033008"/>
    <lineage>
        <taxon>Eukaryota</taxon>
        <taxon>Fungi</taxon>
        <taxon>Dikarya</taxon>
        <taxon>Basidiomycota</taxon>
        <taxon>Agaricomycotina</taxon>
        <taxon>Agaricomycetes</taxon>
        <taxon>Agaricomycetidae</taxon>
        <taxon>Agaricales</taxon>
        <taxon>Marasmiineae</taxon>
        <taxon>Mycenaceae</taxon>
        <taxon>Mycena</taxon>
    </lineage>
</organism>
<reference evidence="1" key="1">
    <citation type="submission" date="2023-03" db="EMBL/GenBank/DDBJ databases">
        <title>Massive genome expansion in bonnet fungi (Mycena s.s.) driven by repeated elements and novel gene families across ecological guilds.</title>
        <authorList>
            <consortium name="Lawrence Berkeley National Laboratory"/>
            <person name="Harder C.B."/>
            <person name="Miyauchi S."/>
            <person name="Viragh M."/>
            <person name="Kuo A."/>
            <person name="Thoen E."/>
            <person name="Andreopoulos B."/>
            <person name="Lu D."/>
            <person name="Skrede I."/>
            <person name="Drula E."/>
            <person name="Henrissat B."/>
            <person name="Morin E."/>
            <person name="Kohler A."/>
            <person name="Barry K."/>
            <person name="LaButti K."/>
            <person name="Morin E."/>
            <person name="Salamov A."/>
            <person name="Lipzen A."/>
            <person name="Mereny Z."/>
            <person name="Hegedus B."/>
            <person name="Baldrian P."/>
            <person name="Stursova M."/>
            <person name="Weitz H."/>
            <person name="Taylor A."/>
            <person name="Grigoriev I.V."/>
            <person name="Nagy L.G."/>
            <person name="Martin F."/>
            <person name="Kauserud H."/>
        </authorList>
    </citation>
    <scope>NUCLEOTIDE SEQUENCE</scope>
    <source>
        <strain evidence="1">CBHHK002</strain>
    </source>
</reference>
<evidence type="ECO:0000313" key="2">
    <source>
        <dbReference type="Proteomes" id="UP001218218"/>
    </source>
</evidence>
<gene>
    <name evidence="1" type="ORF">DFH08DRAFT_815762</name>
</gene>
<proteinExistence type="predicted"/>
<keyword evidence="2" id="KW-1185">Reference proteome</keyword>
<comment type="caution">
    <text evidence="1">The sequence shown here is derived from an EMBL/GenBank/DDBJ whole genome shotgun (WGS) entry which is preliminary data.</text>
</comment>
<protein>
    <submittedName>
        <fullName evidence="1">Uncharacterized protein</fullName>
    </submittedName>
</protein>
<sequence>MDGSFQFFIESPQNAQGHKRSPRLVTSCDNWSILLAVIALIPSHGVRHTALGFLLAAIILCKIHLQSPSMQLSQLAVSLTHTEEYIQETTVETPQSYSKLRDQRRRLCEVAKTASHIKYRILHPEAKAFSWKGFRSLFKGISERIVSFRSLSNEIGECIRCVKDIRTDVEALRLRILILSRYSNFGVRIADTPTRGGGRLRGAVLVFVGSNFLTEPNRKRLRQIGRNQMGFGA</sequence>
<dbReference type="EMBL" id="JARIHO010000039">
    <property type="protein sequence ID" value="KAJ7328255.1"/>
    <property type="molecule type" value="Genomic_DNA"/>
</dbReference>
<evidence type="ECO:0000313" key="1">
    <source>
        <dbReference type="EMBL" id="KAJ7328255.1"/>
    </source>
</evidence>
<dbReference type="Proteomes" id="UP001218218">
    <property type="component" value="Unassembled WGS sequence"/>
</dbReference>